<evidence type="ECO:0000256" key="5">
    <source>
        <dbReference type="ARBA" id="ARBA00022676"/>
    </source>
</evidence>
<protein>
    <recommendedName>
        <fullName evidence="12 13">GPI alpha-1,4-mannosyltransferase I, catalytic subunit</fullName>
        <ecNumber evidence="13">2.4.1.-</ecNumber>
    </recommendedName>
    <alternativeName>
        <fullName evidence="13">GPI mannosyltransferase I</fullName>
    </alternativeName>
</protein>
<dbReference type="EC" id="2.4.1.-" evidence="13"/>
<evidence type="ECO:0000256" key="1">
    <source>
        <dbReference type="ARBA" id="ARBA00004477"/>
    </source>
</evidence>
<evidence type="ECO:0000256" key="2">
    <source>
        <dbReference type="ARBA" id="ARBA00004687"/>
    </source>
</evidence>
<evidence type="ECO:0000256" key="4">
    <source>
        <dbReference type="ARBA" id="ARBA00022502"/>
    </source>
</evidence>
<dbReference type="GO" id="GO:0016757">
    <property type="term" value="F:glycosyltransferase activity"/>
    <property type="evidence" value="ECO:0007669"/>
    <property type="project" value="UniProtKB-KW"/>
</dbReference>
<evidence type="ECO:0000256" key="11">
    <source>
        <dbReference type="ARBA" id="ARBA00093408"/>
    </source>
</evidence>
<evidence type="ECO:0000256" key="13">
    <source>
        <dbReference type="RuleBase" id="RU365064"/>
    </source>
</evidence>
<evidence type="ECO:0000256" key="6">
    <source>
        <dbReference type="ARBA" id="ARBA00022679"/>
    </source>
</evidence>
<dbReference type="PANTHER" id="PTHR12886">
    <property type="entry name" value="PIG-M MANNOSYLTRANSFERASE"/>
    <property type="match status" value="1"/>
</dbReference>
<keyword evidence="7 13" id="KW-0812">Transmembrane</keyword>
<evidence type="ECO:0000256" key="12">
    <source>
        <dbReference type="ARBA" id="ARBA00093608"/>
    </source>
</evidence>
<dbReference type="AlphaFoldDB" id="A0ABD2LNT9"/>
<keyword evidence="6 13" id="KW-0808">Transferase</keyword>
<dbReference type="InterPro" id="IPR007704">
    <property type="entry name" value="PIG-M"/>
</dbReference>
<dbReference type="GO" id="GO:0005789">
    <property type="term" value="C:endoplasmic reticulum membrane"/>
    <property type="evidence" value="ECO:0007669"/>
    <property type="project" value="UniProtKB-SubCell"/>
</dbReference>
<dbReference type="Pfam" id="PF05007">
    <property type="entry name" value="Mannosyl_trans"/>
    <property type="match status" value="1"/>
</dbReference>
<keyword evidence="8 13" id="KW-0256">Endoplasmic reticulum</keyword>
<feature type="transmembrane region" description="Helical" evidence="13">
    <location>
        <begin position="157"/>
        <end position="175"/>
    </location>
</feature>
<evidence type="ECO:0000256" key="9">
    <source>
        <dbReference type="ARBA" id="ARBA00022989"/>
    </source>
</evidence>
<evidence type="ECO:0000256" key="7">
    <source>
        <dbReference type="ARBA" id="ARBA00022692"/>
    </source>
</evidence>
<feature type="transmembrane region" description="Helical" evidence="13">
    <location>
        <begin position="410"/>
        <end position="430"/>
    </location>
</feature>
<comment type="caution">
    <text evidence="14">The sequence shown here is derived from an EMBL/GenBank/DDBJ whole genome shotgun (WGS) entry which is preliminary data.</text>
</comment>
<comment type="pathway">
    <text evidence="2 13">Glycolipid biosynthesis; glycosylphosphatidylinositol-anchor biosynthesis.</text>
</comment>
<dbReference type="GO" id="GO:0006506">
    <property type="term" value="P:GPI anchor biosynthetic process"/>
    <property type="evidence" value="ECO:0007669"/>
    <property type="project" value="UniProtKB-KW"/>
</dbReference>
<keyword evidence="5 13" id="KW-0328">Glycosyltransferase</keyword>
<keyword evidence="4 13" id="KW-0337">GPI-anchor biosynthesis</keyword>
<dbReference type="EMBL" id="JBICBT010000347">
    <property type="protein sequence ID" value="KAL3116789.1"/>
    <property type="molecule type" value="Genomic_DNA"/>
</dbReference>
<keyword evidence="10 13" id="KW-0472">Membrane</keyword>
<feature type="transmembrane region" description="Helical" evidence="13">
    <location>
        <begin position="336"/>
        <end position="352"/>
    </location>
</feature>
<gene>
    <name evidence="14" type="ORF">niasHT_004290</name>
</gene>
<feature type="transmembrane region" description="Helical" evidence="13">
    <location>
        <begin position="12"/>
        <end position="31"/>
    </location>
</feature>
<feature type="transmembrane region" description="Helical" evidence="13">
    <location>
        <begin position="379"/>
        <end position="398"/>
    </location>
</feature>
<reference evidence="14 15" key="1">
    <citation type="submission" date="2024-10" db="EMBL/GenBank/DDBJ databases">
        <authorList>
            <person name="Kim D."/>
        </authorList>
    </citation>
    <scope>NUCLEOTIDE SEQUENCE [LARGE SCALE GENOMIC DNA]</scope>
    <source>
        <strain evidence="14">BH-2024</strain>
    </source>
</reference>
<evidence type="ECO:0000256" key="3">
    <source>
        <dbReference type="ARBA" id="ARBA00011071"/>
    </source>
</evidence>
<dbReference type="PANTHER" id="PTHR12886:SF0">
    <property type="entry name" value="GPI MANNOSYLTRANSFERASE 1"/>
    <property type="match status" value="1"/>
</dbReference>
<comment type="similarity">
    <text evidence="3 13">Belongs to the PIGM family.</text>
</comment>
<feature type="transmembrane region" description="Helical" evidence="13">
    <location>
        <begin position="249"/>
        <end position="270"/>
    </location>
</feature>
<dbReference type="Proteomes" id="UP001620626">
    <property type="component" value="Unassembled WGS sequence"/>
</dbReference>
<organism evidence="14 15">
    <name type="scientific">Heterodera trifolii</name>
    <dbReference type="NCBI Taxonomy" id="157864"/>
    <lineage>
        <taxon>Eukaryota</taxon>
        <taxon>Metazoa</taxon>
        <taxon>Ecdysozoa</taxon>
        <taxon>Nematoda</taxon>
        <taxon>Chromadorea</taxon>
        <taxon>Rhabditida</taxon>
        <taxon>Tylenchina</taxon>
        <taxon>Tylenchomorpha</taxon>
        <taxon>Tylenchoidea</taxon>
        <taxon>Heteroderidae</taxon>
        <taxon>Heteroderinae</taxon>
        <taxon>Heterodera</taxon>
    </lineage>
</organism>
<comment type="subcellular location">
    <subcellularLocation>
        <location evidence="1 13">Endoplasmic reticulum membrane</location>
        <topology evidence="1 13">Multi-pass membrane protein</topology>
    </subcellularLocation>
</comment>
<accession>A0ABD2LNT9</accession>
<proteinExistence type="inferred from homology"/>
<feature type="transmembrane region" description="Helical" evidence="13">
    <location>
        <begin position="307"/>
        <end position="329"/>
    </location>
</feature>
<keyword evidence="15" id="KW-1185">Reference proteome</keyword>
<evidence type="ECO:0000313" key="15">
    <source>
        <dbReference type="Proteomes" id="UP001620626"/>
    </source>
</evidence>
<evidence type="ECO:0000313" key="14">
    <source>
        <dbReference type="EMBL" id="KAL3116789.1"/>
    </source>
</evidence>
<sequence>MPAAVKGPWTLKTLFLAAFLLRLFLIFYARIHDYYFEVNFTDIDYEVFTEAALLAREGHSPYEQSEYRYTPLISWLLVPNGQYADFGKVLFCAIDVLVAFLHLLILENRQQNRKKSSSQNERKTIHLSSIVAPRHFGVLFWLFNPFTAIISARGNCDAIICALVLLSLFLLIRVLQRKNDGITATFLRLALAAVVHGAGATHFRIFPLIYLPSIFLSIAHSSQNHHRLRTKFNVFKSFVWMCLTNFRGFAFILLSLVSFALSVAFCFSLYNHPFLNAAFLYHLSRVDIRHNFSPYFLPLYLARDSPLLTQMIGLIAFVPQIICICLFALRYSDDLPFCWFLTTFAFVSFNKVSTSQYFVWYLCFVPLLFTRLKFSWQMWLKLFALWLFGQAFWLLPAYLYEFRGWATLSWVWFASLTFLGINSFLIVQFVRNYSAEEERMVEVEREVQKSE</sequence>
<evidence type="ECO:0000256" key="10">
    <source>
        <dbReference type="ARBA" id="ARBA00023136"/>
    </source>
</evidence>
<comment type="function">
    <text evidence="11 13">Catalytic subunit of the glycosylphosphatidylinositol-mannosyltransferase I complex which catalyzes the transfer of the first mannose, via an alpha-1,4 bond from a dolichol-phosphate-mannose (Dol-P-Man) to the glucosaminyl acyl phosphatidylinositol (GlcN-(acyl)PI) intermediate to generate alpha-D-Man-(1-&gt;4)-alpha-D-GlcN-(1-&gt;6)-(1-radyl,2-acyl-sn-glycero-3-phospho)-2-acyl-inositol and participates in the sixth step of the glycosylphosphatidylinositol-anchor biosynthesis.</text>
</comment>
<keyword evidence="9 13" id="KW-1133">Transmembrane helix</keyword>
<name>A0ABD2LNT9_9BILA</name>
<evidence type="ECO:0000256" key="8">
    <source>
        <dbReference type="ARBA" id="ARBA00022824"/>
    </source>
</evidence>
<feature type="transmembrane region" description="Helical" evidence="13">
    <location>
        <begin position="127"/>
        <end position="151"/>
    </location>
</feature>
<feature type="transmembrane region" description="Helical" evidence="13">
    <location>
        <begin position="86"/>
        <end position="106"/>
    </location>
</feature>